<proteinExistence type="predicted"/>
<evidence type="ECO:0000313" key="1">
    <source>
        <dbReference type="Proteomes" id="UP000887574"/>
    </source>
</evidence>
<dbReference type="PANTHER" id="PTHR34825">
    <property type="entry name" value="CONSERVED PROTEIN, WITH A WEAK D-GALACTARATE DEHYDRATASE/ALTRONATE HYDROLASE DOMAIN"/>
    <property type="match status" value="1"/>
</dbReference>
<dbReference type="AlphaFoldDB" id="A0A915E270"/>
<reference evidence="2" key="1">
    <citation type="submission" date="2022-11" db="UniProtKB">
        <authorList>
            <consortium name="WormBaseParasite"/>
        </authorList>
    </citation>
    <scope>IDENTIFICATION</scope>
</reference>
<accession>A0A915E270</accession>
<sequence length="246" mass="27759">MEKTKHHKIKGKIKELESRCTQHQGGRLLNKTRRNVSPTKVSSGTVNFEEQADSSAFVDKSNMIKTFMRIKEKAILNIAESLVLLSDTLFKFFHKKVIVLIDESDGPFHTAMKNNVDLDQVYDFLNSILQCLVKADTKVLKSYLTGTTGMIAGANSCLNNITTYRFQEEHRFCNYFGYTQSEVDILLHNFKVPHPGIISRFYGGYSNGTIYNSYSVTKFLAKGNWKSRNTFGAKVALSTTSPLSSN</sequence>
<dbReference type="WBParaSite" id="jg25686">
    <property type="protein sequence ID" value="jg25686"/>
    <property type="gene ID" value="jg25686"/>
</dbReference>
<keyword evidence="1" id="KW-1185">Reference proteome</keyword>
<dbReference type="Proteomes" id="UP000887574">
    <property type="component" value="Unplaced"/>
</dbReference>
<protein>
    <submittedName>
        <fullName evidence="2">AAA-ATPase-like domain-containing protein</fullName>
    </submittedName>
</protein>
<name>A0A915E270_9BILA</name>
<dbReference type="PANTHER" id="PTHR34825:SF1">
    <property type="entry name" value="AAA-ATPASE-LIKE DOMAIN-CONTAINING PROTEIN"/>
    <property type="match status" value="1"/>
</dbReference>
<organism evidence="1 2">
    <name type="scientific">Ditylenchus dipsaci</name>
    <dbReference type="NCBI Taxonomy" id="166011"/>
    <lineage>
        <taxon>Eukaryota</taxon>
        <taxon>Metazoa</taxon>
        <taxon>Ecdysozoa</taxon>
        <taxon>Nematoda</taxon>
        <taxon>Chromadorea</taxon>
        <taxon>Rhabditida</taxon>
        <taxon>Tylenchina</taxon>
        <taxon>Tylenchomorpha</taxon>
        <taxon>Sphaerularioidea</taxon>
        <taxon>Anguinidae</taxon>
        <taxon>Anguininae</taxon>
        <taxon>Ditylenchus</taxon>
    </lineage>
</organism>
<evidence type="ECO:0000313" key="2">
    <source>
        <dbReference type="WBParaSite" id="jg25686"/>
    </source>
</evidence>